<dbReference type="PANTHER" id="PTHR34591:SF28">
    <property type="entry name" value="F-BOX DOMAIN-CONTAINING PROTEIN"/>
    <property type="match status" value="1"/>
</dbReference>
<dbReference type="PROSITE" id="PS50181">
    <property type="entry name" value="FBOX"/>
    <property type="match status" value="1"/>
</dbReference>
<feature type="domain" description="F-box" evidence="1">
    <location>
        <begin position="1"/>
        <end position="52"/>
    </location>
</feature>
<reference evidence="2" key="1">
    <citation type="submission" date="2023-07" db="EMBL/GenBank/DDBJ databases">
        <title>A chromosome-level genome assembly of Lolium multiflorum.</title>
        <authorList>
            <person name="Chen Y."/>
            <person name="Copetti D."/>
            <person name="Kolliker R."/>
            <person name="Studer B."/>
        </authorList>
    </citation>
    <scope>NUCLEOTIDE SEQUENCE</scope>
    <source>
        <strain evidence="2">02402/16</strain>
        <tissue evidence="2">Leaf</tissue>
    </source>
</reference>
<dbReference type="EMBL" id="JAUUTY010000004">
    <property type="protein sequence ID" value="KAK1654071.1"/>
    <property type="molecule type" value="Genomic_DNA"/>
</dbReference>
<evidence type="ECO:0000259" key="1">
    <source>
        <dbReference type="PROSITE" id="PS50181"/>
    </source>
</evidence>
<comment type="caution">
    <text evidence="2">The sequence shown here is derived from an EMBL/GenBank/DDBJ whole genome shotgun (WGS) entry which is preliminary data.</text>
</comment>
<evidence type="ECO:0000313" key="2">
    <source>
        <dbReference type="EMBL" id="KAK1654071.1"/>
    </source>
</evidence>
<dbReference type="Gene3D" id="1.20.1280.50">
    <property type="match status" value="1"/>
</dbReference>
<name>A0AAD8SMF6_LOLMU</name>
<keyword evidence="3" id="KW-1185">Reference proteome</keyword>
<dbReference type="InterPro" id="IPR001810">
    <property type="entry name" value="F-box_dom"/>
</dbReference>
<dbReference type="SMART" id="SM00256">
    <property type="entry name" value="FBOX"/>
    <property type="match status" value="1"/>
</dbReference>
<sequence>MDGLPGELFADILGRLLPRNLAACRSVCHDWRALIDAQGMLLAVADLVPRRMRGIYIHQVSQQRSYAHTCFFSREPAASPGMIDATLRFMPRDGPLGSGCVLDHRNGLLLYINVGTSLRYVCNPATRRWIELPAMPFDGLHLRGSEHLVFDPIVSLHYDVLFFPEPPREHGRGITKHAFERLFQECPSLGEDWGEHGRVSNYALASMAWPPVSYPVQVFSSRTGQWEESRIGTKRENLAQVGWARQARWIATQQSRERRSEERGQARIGAVKEWWAGLSRECAVRWQARGWVAGQEGQVEMEDWRGGTRLSLGGSREGYGGQEQQRWDFLWL</sequence>
<dbReference type="InterPro" id="IPR036047">
    <property type="entry name" value="F-box-like_dom_sf"/>
</dbReference>
<organism evidence="2 3">
    <name type="scientific">Lolium multiflorum</name>
    <name type="common">Italian ryegrass</name>
    <name type="synonym">Lolium perenne subsp. multiflorum</name>
    <dbReference type="NCBI Taxonomy" id="4521"/>
    <lineage>
        <taxon>Eukaryota</taxon>
        <taxon>Viridiplantae</taxon>
        <taxon>Streptophyta</taxon>
        <taxon>Embryophyta</taxon>
        <taxon>Tracheophyta</taxon>
        <taxon>Spermatophyta</taxon>
        <taxon>Magnoliopsida</taxon>
        <taxon>Liliopsida</taxon>
        <taxon>Poales</taxon>
        <taxon>Poaceae</taxon>
        <taxon>BOP clade</taxon>
        <taxon>Pooideae</taxon>
        <taxon>Poodae</taxon>
        <taxon>Poeae</taxon>
        <taxon>Poeae Chloroplast Group 2 (Poeae type)</taxon>
        <taxon>Loliodinae</taxon>
        <taxon>Loliinae</taxon>
        <taxon>Lolium</taxon>
    </lineage>
</organism>
<evidence type="ECO:0000313" key="3">
    <source>
        <dbReference type="Proteomes" id="UP001231189"/>
    </source>
</evidence>
<proteinExistence type="predicted"/>
<dbReference type="Proteomes" id="UP001231189">
    <property type="component" value="Unassembled WGS sequence"/>
</dbReference>
<dbReference type="Pfam" id="PF12937">
    <property type="entry name" value="F-box-like"/>
    <property type="match status" value="1"/>
</dbReference>
<accession>A0AAD8SMF6</accession>
<dbReference type="AlphaFoldDB" id="A0AAD8SMF6"/>
<protein>
    <recommendedName>
        <fullName evidence="1">F-box domain-containing protein</fullName>
    </recommendedName>
</protein>
<dbReference type="PANTHER" id="PTHR34591">
    <property type="entry name" value="OS03G0653100 PROTEIN-RELATED"/>
    <property type="match status" value="1"/>
</dbReference>
<gene>
    <name evidence="2" type="ORF">QYE76_071876</name>
</gene>
<dbReference type="SUPFAM" id="SSF81383">
    <property type="entry name" value="F-box domain"/>
    <property type="match status" value="1"/>
</dbReference>